<organism evidence="1 2">
    <name type="scientific">Pseudomonas syringae pv. philadelphi</name>
    <dbReference type="NCBI Taxonomy" id="251706"/>
    <lineage>
        <taxon>Bacteria</taxon>
        <taxon>Pseudomonadati</taxon>
        <taxon>Pseudomonadota</taxon>
        <taxon>Gammaproteobacteria</taxon>
        <taxon>Pseudomonadales</taxon>
        <taxon>Pseudomonadaceae</taxon>
        <taxon>Pseudomonas</taxon>
    </lineage>
</organism>
<dbReference type="EMBL" id="RBQB01000070">
    <property type="protein sequence ID" value="RMO94623.1"/>
    <property type="molecule type" value="Genomic_DNA"/>
</dbReference>
<gene>
    <name evidence="1" type="ORF">ALQ33_04887</name>
</gene>
<dbReference type="NCBIfam" id="NF047595">
    <property type="entry name" value="IS66_ISRel24_TnpA"/>
    <property type="match status" value="1"/>
</dbReference>
<comment type="caution">
    <text evidence="1">The sequence shown here is derived from an EMBL/GenBank/DDBJ whole genome shotgun (WGS) entry which is preliminary data.</text>
</comment>
<evidence type="ECO:0000313" key="2">
    <source>
        <dbReference type="Proteomes" id="UP000279372"/>
    </source>
</evidence>
<name>A0A3M3ZKR7_9PSED</name>
<protein>
    <recommendedName>
        <fullName evidence="3">Transposase is3 protein</fullName>
    </recommendedName>
</protein>
<dbReference type="InterPro" id="IPR010921">
    <property type="entry name" value="Trp_repressor/repl_initiator"/>
</dbReference>
<dbReference type="AlphaFoldDB" id="A0A3M3ZKR7"/>
<accession>A0A3M3ZKR7</accession>
<dbReference type="GO" id="GO:0004803">
    <property type="term" value="F:transposase activity"/>
    <property type="evidence" value="ECO:0007669"/>
    <property type="project" value="InterPro"/>
</dbReference>
<dbReference type="GO" id="GO:0006313">
    <property type="term" value="P:DNA transposition"/>
    <property type="evidence" value="ECO:0007669"/>
    <property type="project" value="InterPro"/>
</dbReference>
<reference evidence="1 2" key="1">
    <citation type="submission" date="2018-08" db="EMBL/GenBank/DDBJ databases">
        <title>Recombination of ecologically and evolutionarily significant loci maintains genetic cohesion in the Pseudomonas syringae species complex.</title>
        <authorList>
            <person name="Dillon M."/>
            <person name="Thakur S."/>
            <person name="Almeida R.N.D."/>
            <person name="Weir B.S."/>
            <person name="Guttman D.S."/>
        </authorList>
    </citation>
    <scope>NUCLEOTIDE SEQUENCE [LARGE SCALE GENOMIC DNA]</scope>
    <source>
        <strain evidence="1 2">ICMP 8902</strain>
    </source>
</reference>
<dbReference type="GO" id="GO:0043565">
    <property type="term" value="F:sequence-specific DNA binding"/>
    <property type="evidence" value="ECO:0007669"/>
    <property type="project" value="InterPro"/>
</dbReference>
<dbReference type="Proteomes" id="UP000279372">
    <property type="component" value="Unassembled WGS sequence"/>
</dbReference>
<evidence type="ECO:0008006" key="3">
    <source>
        <dbReference type="Google" id="ProtNLM"/>
    </source>
</evidence>
<dbReference type="InterPro" id="IPR002514">
    <property type="entry name" value="Transposase_8"/>
</dbReference>
<dbReference type="SUPFAM" id="SSF48295">
    <property type="entry name" value="TrpR-like"/>
    <property type="match status" value="1"/>
</dbReference>
<proteinExistence type="predicted"/>
<dbReference type="Pfam" id="PF01527">
    <property type="entry name" value="HTH_Tnp_1"/>
    <property type="match status" value="1"/>
</dbReference>
<sequence length="122" mass="13277">MDTSSSLLSGYFMQPTRRSYSKSFKAQVIQECAQPGASIASIALSHSLNANLVHKWIRVQAQRSTVLQHAFIPLPIPLAGASSLATSSNICVEIQHPRGTVKVNWPTENAAACATFLRDLLR</sequence>
<evidence type="ECO:0000313" key="1">
    <source>
        <dbReference type="EMBL" id="RMO94623.1"/>
    </source>
</evidence>